<protein>
    <submittedName>
        <fullName evidence="3">DUF4440 domain-containing protein</fullName>
    </submittedName>
</protein>
<feature type="domain" description="SnoaL-like" evidence="2">
    <location>
        <begin position="39"/>
        <end position="146"/>
    </location>
</feature>
<reference evidence="3 4" key="1">
    <citation type="submission" date="2018-05" db="EMBL/GenBank/DDBJ databases">
        <title>Complete genome sequence of Arcticibacterium luteifluviistationis SM1504T, a cytophagaceae bacterium isolated from Arctic surface seawater.</title>
        <authorList>
            <person name="Li Y."/>
            <person name="Qin Q.-L."/>
        </authorList>
    </citation>
    <scope>NUCLEOTIDE SEQUENCE [LARGE SCALE GENOMIC DNA]</scope>
    <source>
        <strain evidence="3 4">SM1504</strain>
    </source>
</reference>
<gene>
    <name evidence="3" type="ORF">DJ013_07335</name>
</gene>
<organism evidence="3 4">
    <name type="scientific">Arcticibacterium luteifluviistationis</name>
    <dbReference type="NCBI Taxonomy" id="1784714"/>
    <lineage>
        <taxon>Bacteria</taxon>
        <taxon>Pseudomonadati</taxon>
        <taxon>Bacteroidota</taxon>
        <taxon>Cytophagia</taxon>
        <taxon>Cytophagales</taxon>
        <taxon>Leadbetterellaceae</taxon>
        <taxon>Arcticibacterium</taxon>
    </lineage>
</organism>
<proteinExistence type="predicted"/>
<dbReference type="KEGG" id="als:DJ013_07335"/>
<evidence type="ECO:0000256" key="1">
    <source>
        <dbReference type="SAM" id="SignalP"/>
    </source>
</evidence>
<dbReference type="Pfam" id="PF13474">
    <property type="entry name" value="SnoaL_3"/>
    <property type="match status" value="1"/>
</dbReference>
<dbReference type="Proteomes" id="UP000249873">
    <property type="component" value="Chromosome"/>
</dbReference>
<evidence type="ECO:0000313" key="4">
    <source>
        <dbReference type="Proteomes" id="UP000249873"/>
    </source>
</evidence>
<feature type="signal peptide" evidence="1">
    <location>
        <begin position="1"/>
        <end position="21"/>
    </location>
</feature>
<dbReference type="AlphaFoldDB" id="A0A2Z4G9T1"/>
<feature type="chain" id="PRO_5016358540" evidence="1">
    <location>
        <begin position="22"/>
        <end position="151"/>
    </location>
</feature>
<dbReference type="InterPro" id="IPR037401">
    <property type="entry name" value="SnoaL-like"/>
</dbReference>
<name>A0A2Z4G9T1_9BACT</name>
<accession>A0A2Z4G9T1</accession>
<dbReference type="SUPFAM" id="SSF54427">
    <property type="entry name" value="NTF2-like"/>
    <property type="match status" value="1"/>
</dbReference>
<evidence type="ECO:0000259" key="2">
    <source>
        <dbReference type="Pfam" id="PF13474"/>
    </source>
</evidence>
<keyword evidence="1" id="KW-0732">Signal</keyword>
<dbReference type="Gene3D" id="3.10.450.50">
    <property type="match status" value="1"/>
</dbReference>
<dbReference type="InterPro" id="IPR032710">
    <property type="entry name" value="NTF2-like_dom_sf"/>
</dbReference>
<keyword evidence="4" id="KW-1185">Reference proteome</keyword>
<dbReference type="RefSeq" id="WP_111371094.1">
    <property type="nucleotide sequence ID" value="NZ_CP029480.1"/>
</dbReference>
<dbReference type="OrthoDB" id="1119147at2"/>
<evidence type="ECO:0000313" key="3">
    <source>
        <dbReference type="EMBL" id="AWV97992.1"/>
    </source>
</evidence>
<dbReference type="EMBL" id="CP029480">
    <property type="protein sequence ID" value="AWV97992.1"/>
    <property type="molecule type" value="Genomic_DNA"/>
</dbReference>
<sequence length="151" mass="17472">MAANKIAFLLLIFIAPLTLKAQKKSNQEQLKSLIQNSFDDIFSEQKKEKVTQYYTDDFLLLEAGVVWNMDSVYSYIERANARKIKPERINTFDFLEIKVKGKTAWVAYQNYADIRIDGKSVVKLHWLESGSAIKTKEGWKLELLHSTVVPR</sequence>